<evidence type="ECO:0000256" key="7">
    <source>
        <dbReference type="ARBA" id="ARBA00023136"/>
    </source>
</evidence>
<gene>
    <name evidence="12" type="ORF">WR25_05315</name>
</gene>
<evidence type="ECO:0000259" key="11">
    <source>
        <dbReference type="PROSITE" id="PS51034"/>
    </source>
</evidence>
<keyword evidence="4 9" id="KW-0812">Transmembrane</keyword>
<dbReference type="InterPro" id="IPR057475">
    <property type="entry name" value="CUT_C"/>
</dbReference>
<sequence>MSISNPTISFLLFWIFGSIFAKTQFDNSIIGVPKISCEKDRIRVEVQTQKPFNGKIFVKGEYANRNCVRNYELGRRMSNEEVIERERVLSFYSNTLPSEFSKFNSNAERMESLTNPDYVKYEIDSHKSSIHKEQDGISIDTYKNINSNENSQDHDHFSEPHMGTITKAELKDHDVEAASISEHPGPKLKDLKSEKYKDSELKSDKSTKSGKTKKNDTWTGHGGATTGKQAAFGGATNEERTKPAIVDLQILDRYGLKAKKAMINTTSSTISNTAQYLSKLPDGSCPIQKCEPCDCDKRKRRETEDANNIIDLEVPLGSCNAKRDRSLSPPSLVISFVAIVSFHDSFITKLDRAYHVQCAYTEADKKLTTQLDHGAIYRYSWVCRVTHLPLRYYRNGWTPDYDMYYMLVHDCYVEDGNGERFQVIDAKGCSLDKYTLATPTYADSRMSASVEAFTFKFPDRTNVDFRCSITFCQKDEERCQRRIPPRCDESTREKRSIDNDFDEENSVLSNETMTLHANSLTVLDVDTDLDSNEFHPLPQPLALQMQRSLTEAPPTFCVSIVSFGLIVSASTFLTTISAAIAFVYLFLQRKDVIYG</sequence>
<dbReference type="GO" id="GO:0042302">
    <property type="term" value="F:structural constituent of cuticle"/>
    <property type="evidence" value="ECO:0007669"/>
    <property type="project" value="UniProtKB-KW"/>
</dbReference>
<dbReference type="PANTHER" id="PTHR22907:SF54">
    <property type="entry name" value="GH04558P"/>
    <property type="match status" value="1"/>
</dbReference>
<dbReference type="EMBL" id="LIAE01010539">
    <property type="protein sequence ID" value="PAV59214.1"/>
    <property type="molecule type" value="Genomic_DNA"/>
</dbReference>
<evidence type="ECO:0000256" key="4">
    <source>
        <dbReference type="ARBA" id="ARBA00022692"/>
    </source>
</evidence>
<dbReference type="InterPro" id="IPR001507">
    <property type="entry name" value="ZP_dom"/>
</dbReference>
<keyword evidence="7 9" id="KW-0472">Membrane</keyword>
<feature type="region of interest" description="Disordered" evidence="8">
    <location>
        <begin position="179"/>
        <end position="236"/>
    </location>
</feature>
<dbReference type="Proteomes" id="UP000218231">
    <property type="component" value="Unassembled WGS sequence"/>
</dbReference>
<reference evidence="12 13" key="1">
    <citation type="journal article" date="2017" name="Curr. Biol.">
        <title>Genome architecture and evolution of a unichromosomal asexual nematode.</title>
        <authorList>
            <person name="Fradin H."/>
            <person name="Zegar C."/>
            <person name="Gutwein M."/>
            <person name="Lucas J."/>
            <person name="Kovtun M."/>
            <person name="Corcoran D."/>
            <person name="Baugh L.R."/>
            <person name="Kiontke K."/>
            <person name="Gunsalus K."/>
            <person name="Fitch D.H."/>
            <person name="Piano F."/>
        </authorList>
    </citation>
    <scope>NUCLEOTIDE SEQUENCE [LARGE SCALE GENOMIC DNA]</scope>
    <source>
        <strain evidence="12">PF1309</strain>
    </source>
</reference>
<organism evidence="12 13">
    <name type="scientific">Diploscapter pachys</name>
    <dbReference type="NCBI Taxonomy" id="2018661"/>
    <lineage>
        <taxon>Eukaryota</taxon>
        <taxon>Metazoa</taxon>
        <taxon>Ecdysozoa</taxon>
        <taxon>Nematoda</taxon>
        <taxon>Chromadorea</taxon>
        <taxon>Rhabditida</taxon>
        <taxon>Rhabditina</taxon>
        <taxon>Rhabditomorpha</taxon>
        <taxon>Rhabditoidea</taxon>
        <taxon>Rhabditidae</taxon>
        <taxon>Diploscapter</taxon>
    </lineage>
</organism>
<proteinExistence type="predicted"/>
<evidence type="ECO:0000313" key="13">
    <source>
        <dbReference type="Proteomes" id="UP000218231"/>
    </source>
</evidence>
<dbReference type="SMART" id="SM00241">
    <property type="entry name" value="ZP"/>
    <property type="match status" value="1"/>
</dbReference>
<keyword evidence="6 9" id="KW-1133">Transmembrane helix</keyword>
<evidence type="ECO:0000256" key="2">
    <source>
        <dbReference type="ARBA" id="ARBA00022460"/>
    </source>
</evidence>
<evidence type="ECO:0000256" key="10">
    <source>
        <dbReference type="SAM" id="SignalP"/>
    </source>
</evidence>
<dbReference type="GO" id="GO:0005886">
    <property type="term" value="C:plasma membrane"/>
    <property type="evidence" value="ECO:0007669"/>
    <property type="project" value="UniProtKB-SubCell"/>
</dbReference>
<keyword evidence="13" id="KW-1185">Reference proteome</keyword>
<dbReference type="PANTHER" id="PTHR22907">
    <property type="entry name" value="GH04558P"/>
    <property type="match status" value="1"/>
</dbReference>
<dbReference type="STRING" id="2018661.A0A2A2JC71"/>
<keyword evidence="2" id="KW-0193">Cuticle</keyword>
<feature type="transmembrane region" description="Helical" evidence="9">
    <location>
        <begin position="560"/>
        <end position="587"/>
    </location>
</feature>
<dbReference type="InterPro" id="IPR051962">
    <property type="entry name" value="Cuticlin"/>
</dbReference>
<evidence type="ECO:0000256" key="8">
    <source>
        <dbReference type="SAM" id="MobiDB-lite"/>
    </source>
</evidence>
<feature type="compositionally biased region" description="Basic and acidic residues" evidence="8">
    <location>
        <begin position="184"/>
        <end position="207"/>
    </location>
</feature>
<comment type="subcellular location">
    <subcellularLocation>
        <location evidence="1">Cell membrane</location>
        <topology evidence="1">Single-pass type I membrane protein</topology>
    </subcellularLocation>
</comment>
<name>A0A2A2JC71_9BILA</name>
<evidence type="ECO:0000313" key="12">
    <source>
        <dbReference type="EMBL" id="PAV59214.1"/>
    </source>
</evidence>
<keyword evidence="5 10" id="KW-0732">Signal</keyword>
<dbReference type="InterPro" id="IPR056953">
    <property type="entry name" value="CUT_N"/>
</dbReference>
<keyword evidence="3" id="KW-1003">Cell membrane</keyword>
<feature type="chain" id="PRO_5012719728" description="ZP domain-containing protein" evidence="10">
    <location>
        <begin position="22"/>
        <end position="595"/>
    </location>
</feature>
<accession>A0A2A2JC71</accession>
<evidence type="ECO:0000256" key="1">
    <source>
        <dbReference type="ARBA" id="ARBA00004251"/>
    </source>
</evidence>
<evidence type="ECO:0000256" key="9">
    <source>
        <dbReference type="SAM" id="Phobius"/>
    </source>
</evidence>
<dbReference type="AlphaFoldDB" id="A0A2A2JC71"/>
<feature type="signal peptide" evidence="10">
    <location>
        <begin position="1"/>
        <end position="21"/>
    </location>
</feature>
<feature type="domain" description="ZP" evidence="11">
    <location>
        <begin position="260"/>
        <end position="486"/>
    </location>
</feature>
<dbReference type="OrthoDB" id="6139674at2759"/>
<dbReference type="Pfam" id="PF25057">
    <property type="entry name" value="CUT_N"/>
    <property type="match status" value="2"/>
</dbReference>
<evidence type="ECO:0000256" key="5">
    <source>
        <dbReference type="ARBA" id="ARBA00022729"/>
    </source>
</evidence>
<comment type="caution">
    <text evidence="12">The sequence shown here is derived from an EMBL/GenBank/DDBJ whole genome shotgun (WGS) entry which is preliminary data.</text>
</comment>
<protein>
    <recommendedName>
        <fullName evidence="11">ZP domain-containing protein</fullName>
    </recommendedName>
</protein>
<evidence type="ECO:0000256" key="3">
    <source>
        <dbReference type="ARBA" id="ARBA00022475"/>
    </source>
</evidence>
<evidence type="ECO:0000256" key="6">
    <source>
        <dbReference type="ARBA" id="ARBA00022989"/>
    </source>
</evidence>
<dbReference type="Pfam" id="PF25301">
    <property type="entry name" value="CUT_C"/>
    <property type="match status" value="1"/>
</dbReference>
<dbReference type="PROSITE" id="PS51034">
    <property type="entry name" value="ZP_2"/>
    <property type="match status" value="1"/>
</dbReference>